<evidence type="ECO:0000256" key="3">
    <source>
        <dbReference type="ARBA" id="ARBA00022692"/>
    </source>
</evidence>
<dbReference type="Gene3D" id="2.10.25.10">
    <property type="entry name" value="Laminin"/>
    <property type="match status" value="1"/>
</dbReference>
<dbReference type="GO" id="GO:0008284">
    <property type="term" value="P:positive regulation of cell population proliferation"/>
    <property type="evidence" value="ECO:0007669"/>
    <property type="project" value="TreeGrafter"/>
</dbReference>
<dbReference type="GO" id="GO:0008083">
    <property type="term" value="F:growth factor activity"/>
    <property type="evidence" value="ECO:0007669"/>
    <property type="project" value="UniProtKB-KW"/>
</dbReference>
<accession>A0AA97K3M4</accession>
<feature type="compositionally biased region" description="Basic and acidic residues" evidence="10">
    <location>
        <begin position="229"/>
        <end position="240"/>
    </location>
</feature>
<evidence type="ECO:0000256" key="12">
    <source>
        <dbReference type="SAM" id="SignalP"/>
    </source>
</evidence>
<evidence type="ECO:0000259" key="13">
    <source>
        <dbReference type="PROSITE" id="PS50026"/>
    </source>
</evidence>
<dbReference type="CTD" id="374"/>
<evidence type="ECO:0000313" key="14">
    <source>
        <dbReference type="Proteomes" id="UP001190640"/>
    </source>
</evidence>
<dbReference type="PANTHER" id="PTHR10740:SF12">
    <property type="entry name" value="AMPHIREGULIN"/>
    <property type="match status" value="1"/>
</dbReference>
<evidence type="ECO:0000256" key="4">
    <source>
        <dbReference type="ARBA" id="ARBA00022729"/>
    </source>
</evidence>
<dbReference type="GO" id="GO:0007173">
    <property type="term" value="P:epidermal growth factor receptor signaling pathway"/>
    <property type="evidence" value="ECO:0007669"/>
    <property type="project" value="TreeGrafter"/>
</dbReference>
<evidence type="ECO:0000256" key="10">
    <source>
        <dbReference type="SAM" id="MobiDB-lite"/>
    </source>
</evidence>
<feature type="region of interest" description="Disordered" evidence="10">
    <location>
        <begin position="109"/>
        <end position="140"/>
    </location>
</feature>
<feature type="chain" id="PRO_5041666287" evidence="12">
    <location>
        <begin position="45"/>
        <end position="267"/>
    </location>
</feature>
<evidence type="ECO:0000256" key="11">
    <source>
        <dbReference type="SAM" id="Phobius"/>
    </source>
</evidence>
<keyword evidence="5 11" id="KW-1133">Transmembrane helix</keyword>
<dbReference type="RefSeq" id="XP_054850870.1">
    <property type="nucleotide sequence ID" value="XM_054994895.1"/>
</dbReference>
<keyword evidence="6" id="KW-0339">Growth factor</keyword>
<feature type="domain" description="EGF-like" evidence="13">
    <location>
        <begin position="139"/>
        <end position="179"/>
    </location>
</feature>
<comment type="subcellular location">
    <subcellularLocation>
        <location evidence="1">Membrane</location>
        <topology evidence="1">Single-pass membrane protein</topology>
    </subcellularLocation>
</comment>
<dbReference type="KEGG" id="emc:129340234"/>
<feature type="region of interest" description="Disordered" evidence="10">
    <location>
        <begin position="229"/>
        <end position="267"/>
    </location>
</feature>
<organism evidence="14 15">
    <name type="scientific">Eublepharis macularius</name>
    <name type="common">Leopard gecko</name>
    <name type="synonym">Cyrtodactylus macularius</name>
    <dbReference type="NCBI Taxonomy" id="481883"/>
    <lineage>
        <taxon>Eukaryota</taxon>
        <taxon>Metazoa</taxon>
        <taxon>Chordata</taxon>
        <taxon>Craniata</taxon>
        <taxon>Vertebrata</taxon>
        <taxon>Euteleostomi</taxon>
        <taxon>Lepidosauria</taxon>
        <taxon>Squamata</taxon>
        <taxon>Bifurcata</taxon>
        <taxon>Gekkota</taxon>
        <taxon>Eublepharidae</taxon>
        <taxon>Eublepharinae</taxon>
        <taxon>Eublepharis</taxon>
    </lineage>
</organism>
<dbReference type="PROSITE" id="PS00022">
    <property type="entry name" value="EGF_1"/>
    <property type="match status" value="1"/>
</dbReference>
<reference evidence="15" key="1">
    <citation type="submission" date="2025-08" db="UniProtKB">
        <authorList>
            <consortium name="RefSeq"/>
        </authorList>
    </citation>
    <scope>IDENTIFICATION</scope>
    <source>
        <tissue evidence="15">Blood</tissue>
    </source>
</reference>
<keyword evidence="2 9" id="KW-0245">EGF-like domain</keyword>
<name>A0AA97K3M4_EUBMA</name>
<comment type="caution">
    <text evidence="9">Lacks conserved residue(s) required for the propagation of feature annotation.</text>
</comment>
<dbReference type="Proteomes" id="UP001190640">
    <property type="component" value="Chromosome 12"/>
</dbReference>
<dbReference type="FunFam" id="2.10.25.10:FF:000158">
    <property type="entry name" value="proheparin-binding EGF-like growth factor"/>
    <property type="match status" value="1"/>
</dbReference>
<dbReference type="PROSITE" id="PS50026">
    <property type="entry name" value="EGF_3"/>
    <property type="match status" value="1"/>
</dbReference>
<feature type="disulfide bond" evidence="9">
    <location>
        <begin position="169"/>
        <end position="178"/>
    </location>
</feature>
<proteinExistence type="predicted"/>
<dbReference type="GeneID" id="129340234"/>
<dbReference type="SUPFAM" id="SSF57196">
    <property type="entry name" value="EGF/Laminin"/>
    <property type="match status" value="1"/>
</dbReference>
<feature type="transmembrane region" description="Helical" evidence="11">
    <location>
        <begin position="198"/>
        <end position="220"/>
    </location>
</feature>
<evidence type="ECO:0000256" key="1">
    <source>
        <dbReference type="ARBA" id="ARBA00004167"/>
    </source>
</evidence>
<evidence type="ECO:0000256" key="7">
    <source>
        <dbReference type="ARBA" id="ARBA00023136"/>
    </source>
</evidence>
<keyword evidence="7 11" id="KW-0472">Membrane</keyword>
<dbReference type="InterPro" id="IPR000742">
    <property type="entry name" value="EGF"/>
</dbReference>
<evidence type="ECO:0000256" key="8">
    <source>
        <dbReference type="ARBA" id="ARBA00023157"/>
    </source>
</evidence>
<feature type="compositionally biased region" description="Basic and acidic residues" evidence="10">
    <location>
        <begin position="257"/>
        <end position="267"/>
    </location>
</feature>
<evidence type="ECO:0000256" key="2">
    <source>
        <dbReference type="ARBA" id="ARBA00022536"/>
    </source>
</evidence>
<dbReference type="AlphaFoldDB" id="A0AA97K3M4"/>
<keyword evidence="4 12" id="KW-0732">Signal</keyword>
<sequence>MEPGLAGLGWAERAAATTEGAPGPAMRAALLLPWLLLALRGSGCQHVAGSGLNVMAQEPKVPILRILGAQGVETSLSGVDYEETEEEEMKELVAPQWLVDDSSRVESQLKQLATSGNGKKNPDKPKKGGRKGRKKKKKNRAPCEEEFKNFCFHGECKYIEHLQIPSCKCHPNYYGERCVEQFLKSHRSEEAASQSTTILVVVAVVFSVFSCAVIVVIVIMQVRKKYPKCEEKEEKKRLRQENGSTSNERDEVEEAVGEARETPWRHV</sequence>
<feature type="compositionally biased region" description="Basic residues" evidence="10">
    <location>
        <begin position="127"/>
        <end position="140"/>
    </location>
</feature>
<evidence type="ECO:0000256" key="6">
    <source>
        <dbReference type="ARBA" id="ARBA00023030"/>
    </source>
</evidence>
<dbReference type="GO" id="GO:0005154">
    <property type="term" value="F:epidermal growth factor receptor binding"/>
    <property type="evidence" value="ECO:0007669"/>
    <property type="project" value="TreeGrafter"/>
</dbReference>
<keyword evidence="14" id="KW-1185">Reference proteome</keyword>
<dbReference type="GO" id="GO:0005615">
    <property type="term" value="C:extracellular space"/>
    <property type="evidence" value="ECO:0007669"/>
    <property type="project" value="TreeGrafter"/>
</dbReference>
<dbReference type="GO" id="GO:0016020">
    <property type="term" value="C:membrane"/>
    <property type="evidence" value="ECO:0007669"/>
    <property type="project" value="UniProtKB-SubCell"/>
</dbReference>
<evidence type="ECO:0000313" key="15">
    <source>
        <dbReference type="RefSeq" id="XP_054850870.1"/>
    </source>
</evidence>
<evidence type="ECO:0000256" key="5">
    <source>
        <dbReference type="ARBA" id="ARBA00022989"/>
    </source>
</evidence>
<feature type="signal peptide" evidence="12">
    <location>
        <begin position="1"/>
        <end position="44"/>
    </location>
</feature>
<keyword evidence="8 9" id="KW-1015">Disulfide bond</keyword>
<dbReference type="PANTHER" id="PTHR10740">
    <property type="entry name" value="TRANSFORMING GROWTH FACTOR ALPHA"/>
    <property type="match status" value="1"/>
</dbReference>
<protein>
    <submittedName>
        <fullName evidence="15">Amphiregulin</fullName>
    </submittedName>
</protein>
<evidence type="ECO:0000256" key="9">
    <source>
        <dbReference type="PROSITE-ProRule" id="PRU00076"/>
    </source>
</evidence>
<keyword evidence="3 11" id="KW-0812">Transmembrane</keyword>
<gene>
    <name evidence="15" type="primary">AREG</name>
</gene>